<dbReference type="GO" id="GO:0006355">
    <property type="term" value="P:regulation of DNA-templated transcription"/>
    <property type="evidence" value="ECO:0007669"/>
    <property type="project" value="InterPro"/>
</dbReference>
<evidence type="ECO:0000256" key="4">
    <source>
        <dbReference type="ARBA" id="ARBA00022679"/>
    </source>
</evidence>
<feature type="domain" description="Response regulatory" evidence="12">
    <location>
        <begin position="820"/>
        <end position="933"/>
    </location>
</feature>
<dbReference type="PANTHER" id="PTHR43065">
    <property type="entry name" value="SENSOR HISTIDINE KINASE"/>
    <property type="match status" value="1"/>
</dbReference>
<dbReference type="Proteomes" id="UP000198263">
    <property type="component" value="Unassembled WGS sequence"/>
</dbReference>
<dbReference type="OrthoDB" id="5389366at2"/>
<dbReference type="InterPro" id="IPR013656">
    <property type="entry name" value="PAS_4"/>
</dbReference>
<dbReference type="SMART" id="SM00387">
    <property type="entry name" value="HATPase_c"/>
    <property type="match status" value="1"/>
</dbReference>
<evidence type="ECO:0000256" key="5">
    <source>
        <dbReference type="ARBA" id="ARBA00022741"/>
    </source>
</evidence>
<dbReference type="Pfam" id="PF00989">
    <property type="entry name" value="PAS"/>
    <property type="match status" value="1"/>
</dbReference>
<dbReference type="PRINTS" id="PR00344">
    <property type="entry name" value="BCTRLSENSOR"/>
</dbReference>
<dbReference type="GO" id="GO:0000155">
    <property type="term" value="F:phosphorelay sensor kinase activity"/>
    <property type="evidence" value="ECO:0007669"/>
    <property type="project" value="InterPro"/>
</dbReference>
<feature type="domain" description="PAC" evidence="14">
    <location>
        <begin position="237"/>
        <end position="283"/>
    </location>
</feature>
<dbReference type="Gene3D" id="3.40.50.2300">
    <property type="match status" value="1"/>
</dbReference>
<dbReference type="Pfam" id="PF08448">
    <property type="entry name" value="PAS_4"/>
    <property type="match status" value="2"/>
</dbReference>
<dbReference type="PROSITE" id="PS50110">
    <property type="entry name" value="RESPONSE_REGULATORY"/>
    <property type="match status" value="1"/>
</dbReference>
<dbReference type="SUPFAM" id="SSF47384">
    <property type="entry name" value="Homodimeric domain of signal transducing histidine kinase"/>
    <property type="match status" value="1"/>
</dbReference>
<evidence type="ECO:0000256" key="10">
    <source>
        <dbReference type="SAM" id="Coils"/>
    </source>
</evidence>
<dbReference type="PROSITE" id="PS50113">
    <property type="entry name" value="PAC"/>
    <property type="match status" value="3"/>
</dbReference>
<feature type="domain" description="PAS" evidence="13">
    <location>
        <begin position="284"/>
        <end position="357"/>
    </location>
</feature>
<evidence type="ECO:0000256" key="3">
    <source>
        <dbReference type="ARBA" id="ARBA00022553"/>
    </source>
</evidence>
<organism evidence="15 16">
    <name type="scientific">Caballeronia concitans</name>
    <dbReference type="NCBI Taxonomy" id="1777133"/>
    <lineage>
        <taxon>Bacteria</taxon>
        <taxon>Pseudomonadati</taxon>
        <taxon>Pseudomonadota</taxon>
        <taxon>Betaproteobacteria</taxon>
        <taxon>Burkholderiales</taxon>
        <taxon>Burkholderiaceae</taxon>
        <taxon>Caballeronia</taxon>
    </lineage>
</organism>
<dbReference type="Pfam" id="PF08447">
    <property type="entry name" value="PAS_3"/>
    <property type="match status" value="1"/>
</dbReference>
<dbReference type="SMART" id="SM00091">
    <property type="entry name" value="PAS"/>
    <property type="match status" value="4"/>
</dbReference>
<dbReference type="Pfam" id="PF00072">
    <property type="entry name" value="Response_reg"/>
    <property type="match status" value="1"/>
</dbReference>
<dbReference type="CDD" id="cd00130">
    <property type="entry name" value="PAS"/>
    <property type="match status" value="3"/>
</dbReference>
<dbReference type="InterPro" id="IPR005467">
    <property type="entry name" value="His_kinase_dom"/>
</dbReference>
<feature type="domain" description="PAC" evidence="14">
    <location>
        <begin position="358"/>
        <end position="411"/>
    </location>
</feature>
<feature type="domain" description="Histidine kinase" evidence="11">
    <location>
        <begin position="578"/>
        <end position="799"/>
    </location>
</feature>
<dbReference type="Gene3D" id="3.30.450.20">
    <property type="entry name" value="PAS domain"/>
    <property type="match status" value="4"/>
</dbReference>
<name>A0A658QZX9_9BURK</name>
<dbReference type="SMART" id="SM00388">
    <property type="entry name" value="HisKA"/>
    <property type="match status" value="1"/>
</dbReference>
<comment type="caution">
    <text evidence="15">The sequence shown here is derived from an EMBL/GenBank/DDBJ whole genome shotgun (WGS) entry which is preliminary data.</text>
</comment>
<dbReference type="PANTHER" id="PTHR43065:SF49">
    <property type="entry name" value="HISTIDINE KINASE"/>
    <property type="match status" value="1"/>
</dbReference>
<evidence type="ECO:0000256" key="1">
    <source>
        <dbReference type="ARBA" id="ARBA00000085"/>
    </source>
</evidence>
<dbReference type="CDD" id="cd00082">
    <property type="entry name" value="HisKA"/>
    <property type="match status" value="1"/>
</dbReference>
<dbReference type="Pfam" id="PF00512">
    <property type="entry name" value="HisKA"/>
    <property type="match status" value="1"/>
</dbReference>
<keyword evidence="10" id="KW-0175">Coiled coil</keyword>
<dbReference type="InterPro" id="IPR003594">
    <property type="entry name" value="HATPase_dom"/>
</dbReference>
<dbReference type="Gene3D" id="1.10.287.130">
    <property type="match status" value="1"/>
</dbReference>
<dbReference type="SUPFAM" id="SSF55874">
    <property type="entry name" value="ATPase domain of HSP90 chaperone/DNA topoisomerase II/histidine kinase"/>
    <property type="match status" value="1"/>
</dbReference>
<accession>A0A658QZX9</accession>
<keyword evidence="6 15" id="KW-0418">Kinase</keyword>
<feature type="coiled-coil region" evidence="10">
    <location>
        <begin position="395"/>
        <end position="422"/>
    </location>
</feature>
<evidence type="ECO:0000256" key="6">
    <source>
        <dbReference type="ARBA" id="ARBA00022777"/>
    </source>
</evidence>
<evidence type="ECO:0000313" key="16">
    <source>
        <dbReference type="Proteomes" id="UP000198263"/>
    </source>
</evidence>
<protein>
    <recommendedName>
        <fullName evidence="2">histidine kinase</fullName>
        <ecNumber evidence="2">2.7.13.3</ecNumber>
    </recommendedName>
</protein>
<keyword evidence="3 9" id="KW-0597">Phosphoprotein</keyword>
<dbReference type="InterPro" id="IPR003661">
    <property type="entry name" value="HisK_dim/P_dom"/>
</dbReference>
<evidence type="ECO:0000259" key="11">
    <source>
        <dbReference type="PROSITE" id="PS50109"/>
    </source>
</evidence>
<dbReference type="PROSITE" id="PS50112">
    <property type="entry name" value="PAS"/>
    <property type="match status" value="3"/>
</dbReference>
<dbReference type="InterPro" id="IPR035965">
    <property type="entry name" value="PAS-like_dom_sf"/>
</dbReference>
<dbReference type="InterPro" id="IPR001789">
    <property type="entry name" value="Sig_transdc_resp-reg_receiver"/>
</dbReference>
<dbReference type="InterPro" id="IPR036890">
    <property type="entry name" value="HATPase_C_sf"/>
</dbReference>
<feature type="domain" description="PAS" evidence="13">
    <location>
        <begin position="412"/>
        <end position="484"/>
    </location>
</feature>
<comment type="catalytic activity">
    <reaction evidence="1">
        <text>ATP + protein L-histidine = ADP + protein N-phospho-L-histidine.</text>
        <dbReference type="EC" id="2.7.13.3"/>
    </reaction>
</comment>
<dbReference type="InterPro" id="IPR001610">
    <property type="entry name" value="PAC"/>
</dbReference>
<dbReference type="SUPFAM" id="SSF52172">
    <property type="entry name" value="CheY-like"/>
    <property type="match status" value="1"/>
</dbReference>
<reference evidence="15 16" key="1">
    <citation type="submission" date="2016-01" db="EMBL/GenBank/DDBJ databases">
        <authorList>
            <person name="Peeters C."/>
        </authorList>
    </citation>
    <scope>NUCLEOTIDE SEQUENCE [LARGE SCALE GENOMIC DNA]</scope>
    <source>
        <strain evidence="15">LMG 29315</strain>
    </source>
</reference>
<evidence type="ECO:0000256" key="9">
    <source>
        <dbReference type="PROSITE-ProRule" id="PRU00169"/>
    </source>
</evidence>
<dbReference type="PROSITE" id="PS50109">
    <property type="entry name" value="HIS_KIN"/>
    <property type="match status" value="1"/>
</dbReference>
<keyword evidence="7" id="KW-0067">ATP-binding</keyword>
<dbReference type="GO" id="GO:0005524">
    <property type="term" value="F:ATP binding"/>
    <property type="evidence" value="ECO:0007669"/>
    <property type="project" value="UniProtKB-KW"/>
</dbReference>
<keyword evidence="5" id="KW-0547">Nucleotide-binding</keyword>
<gene>
    <name evidence="15" type="ORF">AWB72_03551</name>
</gene>
<dbReference type="InterPro" id="IPR013767">
    <property type="entry name" value="PAS_fold"/>
</dbReference>
<keyword evidence="8" id="KW-0902">Two-component regulatory system</keyword>
<dbReference type="RefSeq" id="WP_084592746.1">
    <property type="nucleotide sequence ID" value="NZ_FCNV02000007.1"/>
</dbReference>
<dbReference type="SMART" id="SM00086">
    <property type="entry name" value="PAC"/>
    <property type="match status" value="4"/>
</dbReference>
<sequence length="938" mass="103903">MPSDVEYTSSRPSASVLLARDWADTPLGTPDRWPVALRTLCDVIDGSAQPMFIVWGPERVLIHNGAYASILADKQHHALGRPFLDVWSEIARDLAPLVDQAYAGVPVHMDDITLKMLRHGRAEEAHFAFSYTPVRVESGGVGGFLCACVETTERVLADRQRRAVEERLRATLAIKTVGVIRWDGQYRLADVNEGFLRMTGFTQQEALGRTWRELTPPEFWPASERAVSQVMTLGEAVPYEKQYFRKDGSRWWGLFAPRAFADGAIEIVLDITERKEAEKRLREREQRLRLIVESATEYAIVTAGSDGRVTTWSPGAARTFGYRADEIVGRSCDILYVPEDAEAGVPAQELEKARRDGQATNTRWHQRQDGSRVFVSGSTNLLRDPAGAEIGFLFVMHDETERRRAEEELREAEERYRFAARATSDAIWDWDLITDTIHWNEAVEVHFGFAPADIPESSAWWKEHIHAQDRESVVASVQAVIASDNDSWLAEYRFERSDGTYADVLDRGTVLRDGEGRAVRMVGAMHDLTRRKQAEATLRHLNETLEERVVQEVSARLKTEEALRQSQKLEAIGQLTGGVAHDFNNLLTVIRGAAQMLALPSLREEKRARYVSAIAETADRAAKLTSQLLTFARRQALKPEVFNVGERIDSIGEMLRTVVGSRVKLTIDSKCEICYADADISQFETALVNMAVNARDAMEGDGELLIAVRAAHAVPRVRGHGKADGEYVAVSITDTGSGIAPENLAQIFEPFFTTKAIGKGTGLGLSQAYGFAKQSGGEVDVKSVLGQGTTFTIYLPRVPAAVASAALSKAATEDTRGHGRVLLVEDNEQVGQFSSDLLSELGFETSWAANAEAALRLLEEHPDEYAVVFSDVVMPGMNGVELGSEVRKRCPDLPVILASGYSHVVSQGLNHDFQLLQKPYSIDELARALRNAITSRVK</sequence>
<dbReference type="Gene3D" id="3.30.565.10">
    <property type="entry name" value="Histidine kinase-like ATPase, C-terminal domain"/>
    <property type="match status" value="1"/>
</dbReference>
<keyword evidence="4" id="KW-0808">Transferase</keyword>
<evidence type="ECO:0000256" key="2">
    <source>
        <dbReference type="ARBA" id="ARBA00012438"/>
    </source>
</evidence>
<evidence type="ECO:0000259" key="12">
    <source>
        <dbReference type="PROSITE" id="PS50110"/>
    </source>
</evidence>
<proteinExistence type="predicted"/>
<evidence type="ECO:0000256" key="7">
    <source>
        <dbReference type="ARBA" id="ARBA00022840"/>
    </source>
</evidence>
<dbReference type="EMBL" id="FCNV02000007">
    <property type="protein sequence ID" value="SAL35993.1"/>
    <property type="molecule type" value="Genomic_DNA"/>
</dbReference>
<evidence type="ECO:0000313" key="15">
    <source>
        <dbReference type="EMBL" id="SAL35993.1"/>
    </source>
</evidence>
<evidence type="ECO:0000259" key="13">
    <source>
        <dbReference type="PROSITE" id="PS50112"/>
    </source>
</evidence>
<dbReference type="SUPFAM" id="SSF55785">
    <property type="entry name" value="PYP-like sensor domain (PAS domain)"/>
    <property type="match status" value="4"/>
</dbReference>
<evidence type="ECO:0000259" key="14">
    <source>
        <dbReference type="PROSITE" id="PS50113"/>
    </source>
</evidence>
<dbReference type="InterPro" id="IPR013655">
    <property type="entry name" value="PAS_fold_3"/>
</dbReference>
<evidence type="ECO:0000256" key="8">
    <source>
        <dbReference type="ARBA" id="ARBA00023012"/>
    </source>
</evidence>
<dbReference type="Gene3D" id="2.10.70.100">
    <property type="match status" value="1"/>
</dbReference>
<dbReference type="NCBIfam" id="TIGR00229">
    <property type="entry name" value="sensory_box"/>
    <property type="match status" value="3"/>
</dbReference>
<dbReference type="InterPro" id="IPR011006">
    <property type="entry name" value="CheY-like_superfamily"/>
</dbReference>
<dbReference type="EC" id="2.7.13.3" evidence="2"/>
<dbReference type="InterPro" id="IPR036097">
    <property type="entry name" value="HisK_dim/P_sf"/>
</dbReference>
<keyword evidence="16" id="KW-1185">Reference proteome</keyword>
<dbReference type="InterPro" id="IPR000700">
    <property type="entry name" value="PAS-assoc_C"/>
</dbReference>
<feature type="domain" description="PAC" evidence="14">
    <location>
        <begin position="488"/>
        <end position="540"/>
    </location>
</feature>
<dbReference type="AlphaFoldDB" id="A0A658QZX9"/>
<dbReference type="InterPro" id="IPR004358">
    <property type="entry name" value="Sig_transdc_His_kin-like_C"/>
</dbReference>
<dbReference type="SMART" id="SM00448">
    <property type="entry name" value="REC"/>
    <property type="match status" value="1"/>
</dbReference>
<dbReference type="InterPro" id="IPR000014">
    <property type="entry name" value="PAS"/>
</dbReference>
<feature type="modified residue" description="4-aspartylphosphate" evidence="9">
    <location>
        <position position="871"/>
    </location>
</feature>
<dbReference type="Pfam" id="PF02518">
    <property type="entry name" value="HATPase_c"/>
    <property type="match status" value="1"/>
</dbReference>
<feature type="domain" description="PAS" evidence="13">
    <location>
        <begin position="164"/>
        <end position="234"/>
    </location>
</feature>